<proteinExistence type="predicted"/>
<organism evidence="1 2">
    <name type="scientific">Rubrobacter radiotolerans</name>
    <name type="common">Arthrobacter radiotolerans</name>
    <dbReference type="NCBI Taxonomy" id="42256"/>
    <lineage>
        <taxon>Bacteria</taxon>
        <taxon>Bacillati</taxon>
        <taxon>Actinomycetota</taxon>
        <taxon>Rubrobacteria</taxon>
        <taxon>Rubrobacterales</taxon>
        <taxon>Rubrobacteraceae</taxon>
        <taxon>Rubrobacter</taxon>
    </lineage>
</organism>
<protein>
    <submittedName>
        <fullName evidence="1">Uncharacterized protein</fullName>
    </submittedName>
</protein>
<evidence type="ECO:0000313" key="2">
    <source>
        <dbReference type="Proteomes" id="UP001281130"/>
    </source>
</evidence>
<dbReference type="AlphaFoldDB" id="A0AB35T8Y0"/>
<name>A0AB35T8Y0_RUBRA</name>
<accession>A0AB35T8Y0</accession>
<dbReference type="EMBL" id="JAWXXX010000001">
    <property type="protein sequence ID" value="MDX5893235.1"/>
    <property type="molecule type" value="Genomic_DNA"/>
</dbReference>
<gene>
    <name evidence="1" type="ORF">SIL72_04245</name>
</gene>
<dbReference type="RefSeq" id="WP_038680516.1">
    <property type="nucleotide sequence ID" value="NZ_CP007514.1"/>
</dbReference>
<dbReference type="Proteomes" id="UP001281130">
    <property type="component" value="Unassembled WGS sequence"/>
</dbReference>
<sequence length="142" mass="15648">MGLWRTMRRLASGSSGPLRLVEQGSARGRSERGATLVRVHNHLRYFLFLEGPEVDARTRGELRRAQALIERSLGFIPLPPEGHPPSDRARGHLASAKAICDEHLGGAPFPLSLGREARVLRLVSRGYARECVAPRPDRASLP</sequence>
<reference evidence="1" key="1">
    <citation type="submission" date="2023-11" db="EMBL/GenBank/DDBJ databases">
        <title>MicrobeMod: A computational toolkit for identifying prokaryotic methylation and restriction-modification with nanopore sequencing.</title>
        <authorList>
            <person name="Crits-Christoph A."/>
            <person name="Kang S.C."/>
            <person name="Lee H."/>
            <person name="Ostrov N."/>
        </authorList>
    </citation>
    <scope>NUCLEOTIDE SEQUENCE</scope>
    <source>
        <strain evidence="1">ATCC 51242</strain>
    </source>
</reference>
<comment type="caution">
    <text evidence="1">The sequence shown here is derived from an EMBL/GenBank/DDBJ whole genome shotgun (WGS) entry which is preliminary data.</text>
</comment>
<evidence type="ECO:0000313" key="1">
    <source>
        <dbReference type="EMBL" id="MDX5893235.1"/>
    </source>
</evidence>